<name>H5SHK0_9BACT</name>
<evidence type="ECO:0000259" key="2">
    <source>
        <dbReference type="Pfam" id="PF00675"/>
    </source>
</evidence>
<dbReference type="InterPro" id="IPR050361">
    <property type="entry name" value="MPP/UQCRC_Complex"/>
</dbReference>
<dbReference type="InterPro" id="IPR007863">
    <property type="entry name" value="Peptidase_M16_C"/>
</dbReference>
<dbReference type="GO" id="GO:0008233">
    <property type="term" value="F:peptidase activity"/>
    <property type="evidence" value="ECO:0007669"/>
    <property type="project" value="UniProtKB-KW"/>
</dbReference>
<comment type="similarity">
    <text evidence="1">Belongs to the peptidase M16 family.</text>
</comment>
<reference evidence="4" key="2">
    <citation type="journal article" date="2012" name="PLoS ONE">
        <title>A Deeply Branching Thermophilic Bacterium with an Ancient Acetyl-CoA Pathway Dominates a Subsurface Ecosystem.</title>
        <authorList>
            <person name="Takami H."/>
            <person name="Noguchi H."/>
            <person name="Takaki Y."/>
            <person name="Uchiyama I."/>
            <person name="Toyoda A."/>
            <person name="Nishi S."/>
            <person name="Chee G.-J."/>
            <person name="Arai W."/>
            <person name="Nunoura T."/>
            <person name="Itoh T."/>
            <person name="Hattori M."/>
            <person name="Takai K."/>
        </authorList>
    </citation>
    <scope>NUCLEOTIDE SEQUENCE</scope>
</reference>
<dbReference type="EMBL" id="AP011722">
    <property type="protein sequence ID" value="BAL55636.1"/>
    <property type="molecule type" value="Genomic_DNA"/>
</dbReference>
<dbReference type="PANTHER" id="PTHR11851">
    <property type="entry name" value="METALLOPROTEASE"/>
    <property type="match status" value="1"/>
</dbReference>
<dbReference type="PANTHER" id="PTHR11851:SF49">
    <property type="entry name" value="MITOCHONDRIAL-PROCESSING PEPTIDASE SUBUNIT ALPHA"/>
    <property type="match status" value="1"/>
</dbReference>
<sequence>MFDNLARPDGKSFDELVTDAGGTSNAYTTYDWTYYHMTLPAAAWELGLELEAERMRGFAISPAALETQRRVVIEEIAENVFNQPYGTAQMLLARTAFSDGSCYSWDVYGSIEHLRAMTLEDARQWYERYYRPNNAVLTVVGCVESITAVLERTAELFSTLAPSSIGTHNECRTAPRHARHVERDSVLPADMLLCAYHLPGIHDRSTLSTAKVLATVLGTGRSSPVARRFVYDEMLAHTAHVGLDQREHASLLEFSAIARTKSITADLLFEHWQTLVREFFLSRQPLSEEHMERARNKIRRRYAQSFQTTEGLADMLATATLLYGDPEHPWKELSELTSIDRDALCNLAEKLFHQEPAIVEYSTVPQ</sequence>
<gene>
    <name evidence="4" type="ORF">HGMM_F29C06C19</name>
</gene>
<dbReference type="GO" id="GO:0046872">
    <property type="term" value="F:metal ion binding"/>
    <property type="evidence" value="ECO:0007669"/>
    <property type="project" value="InterPro"/>
</dbReference>
<keyword evidence="4" id="KW-0378">Hydrolase</keyword>
<dbReference type="GO" id="GO:0006508">
    <property type="term" value="P:proteolysis"/>
    <property type="evidence" value="ECO:0007669"/>
    <property type="project" value="UniProtKB-KW"/>
</dbReference>
<evidence type="ECO:0000256" key="1">
    <source>
        <dbReference type="ARBA" id="ARBA00007261"/>
    </source>
</evidence>
<dbReference type="Pfam" id="PF05193">
    <property type="entry name" value="Peptidase_M16_C"/>
    <property type="match status" value="1"/>
</dbReference>
<feature type="domain" description="Peptidase M16 C-terminal" evidence="3">
    <location>
        <begin position="117"/>
        <end position="297"/>
    </location>
</feature>
<accession>H5SHK0</accession>
<evidence type="ECO:0000259" key="3">
    <source>
        <dbReference type="Pfam" id="PF05193"/>
    </source>
</evidence>
<dbReference type="Pfam" id="PF00675">
    <property type="entry name" value="Peptidase_M16"/>
    <property type="match status" value="1"/>
</dbReference>
<dbReference type="SUPFAM" id="SSF63411">
    <property type="entry name" value="LuxS/MPP-like metallohydrolase"/>
    <property type="match status" value="2"/>
</dbReference>
<dbReference type="Gene3D" id="3.30.830.10">
    <property type="entry name" value="Metalloenzyme, LuxS/M16 peptidase-like"/>
    <property type="match status" value="2"/>
</dbReference>
<keyword evidence="4" id="KW-0645">Protease</keyword>
<reference evidence="4" key="1">
    <citation type="journal article" date="2005" name="Environ. Microbiol.">
        <title>Genetic and functional properties of uncultivated thermophilic crenarchaeotes from a subsurface gold mine as revealed by analysis of genome fragments.</title>
        <authorList>
            <person name="Nunoura T."/>
            <person name="Hirayama H."/>
            <person name="Takami H."/>
            <person name="Oida H."/>
            <person name="Nishi S."/>
            <person name="Shimamura S."/>
            <person name="Suzuki Y."/>
            <person name="Inagaki F."/>
            <person name="Takai K."/>
            <person name="Nealson K.H."/>
            <person name="Horikoshi K."/>
        </authorList>
    </citation>
    <scope>NUCLEOTIDE SEQUENCE</scope>
</reference>
<protein>
    <submittedName>
        <fullName evidence="4">Zinc protease</fullName>
    </submittedName>
</protein>
<organism evidence="4">
    <name type="scientific">uncultured Bacteroidota bacterium</name>
    <dbReference type="NCBI Taxonomy" id="152509"/>
    <lineage>
        <taxon>Bacteria</taxon>
        <taxon>Pseudomonadati</taxon>
        <taxon>Bacteroidota</taxon>
        <taxon>environmental samples</taxon>
    </lineage>
</organism>
<feature type="domain" description="Peptidase M16 N-terminal" evidence="2">
    <location>
        <begin position="7"/>
        <end position="98"/>
    </location>
</feature>
<dbReference type="InterPro" id="IPR011765">
    <property type="entry name" value="Pept_M16_N"/>
</dbReference>
<proteinExistence type="inferred from homology"/>
<dbReference type="AlphaFoldDB" id="H5SHK0"/>
<dbReference type="InterPro" id="IPR011249">
    <property type="entry name" value="Metalloenz_LuxS/M16"/>
</dbReference>
<evidence type="ECO:0000313" key="4">
    <source>
        <dbReference type="EMBL" id="BAL55636.1"/>
    </source>
</evidence>